<dbReference type="Pfam" id="PF01553">
    <property type="entry name" value="Acyltransferase"/>
    <property type="match status" value="1"/>
</dbReference>
<keyword evidence="4" id="KW-1185">Reference proteome</keyword>
<reference evidence="3" key="1">
    <citation type="journal article" date="2014" name="Int. J. Syst. Evol. Microbiol.">
        <title>Complete genome sequence of Corynebacterium casei LMG S-19264T (=DSM 44701T), isolated from a smear-ripened cheese.</title>
        <authorList>
            <consortium name="US DOE Joint Genome Institute (JGI-PGF)"/>
            <person name="Walter F."/>
            <person name="Albersmeier A."/>
            <person name="Kalinowski J."/>
            <person name="Ruckert C."/>
        </authorList>
    </citation>
    <scope>NUCLEOTIDE SEQUENCE</scope>
    <source>
        <strain evidence="3">KCTC 12710</strain>
    </source>
</reference>
<organism evidence="3 4">
    <name type="scientific">Algibacter mikhailovii</name>
    <dbReference type="NCBI Taxonomy" id="425498"/>
    <lineage>
        <taxon>Bacteria</taxon>
        <taxon>Pseudomonadati</taxon>
        <taxon>Bacteroidota</taxon>
        <taxon>Flavobacteriia</taxon>
        <taxon>Flavobacteriales</taxon>
        <taxon>Flavobacteriaceae</taxon>
        <taxon>Algibacter</taxon>
    </lineage>
</organism>
<dbReference type="GO" id="GO:0004366">
    <property type="term" value="F:glycerol-3-phosphate O-acyltransferase activity"/>
    <property type="evidence" value="ECO:0007669"/>
    <property type="project" value="TreeGrafter"/>
</dbReference>
<evidence type="ECO:0000259" key="2">
    <source>
        <dbReference type="SMART" id="SM00563"/>
    </source>
</evidence>
<dbReference type="EMBL" id="BMWZ01000004">
    <property type="protein sequence ID" value="GGZ80839.1"/>
    <property type="molecule type" value="Genomic_DNA"/>
</dbReference>
<sequence>MKIIWLTFIKSYVSLGLFFYFKKIHVFDVAHIPKKQPVLLLSNHQNALLDALIIAVKCDRFAYFLTRAAVFNKPVITAVLKSLQMLPVYRIRDGWSNLSNNNVIFETCSKLLNNNETVVIFPEGNHNLKRTVRPLSKGFTRIIMDTLEKYPNINLQLVPVGLNFRNPSKFPDECAIYFGEPIQAKDYMVKNRNNGVAELKTKVQFEISNLTTHIPNDDYKNKLERLEALRVDFLDPHRVNQCLASNFVNCTVGKKNSLSTLSKIFKFLLICNTLPPYLIWKFIAEPKVKEKEFLSTFRFAMAITIFPLYLLIVFMVLGSIVGFGAILPYIVFVLLLALGTIKL</sequence>
<dbReference type="SUPFAM" id="SSF69593">
    <property type="entry name" value="Glycerol-3-phosphate (1)-acyltransferase"/>
    <property type="match status" value="1"/>
</dbReference>
<dbReference type="SMART" id="SM00563">
    <property type="entry name" value="PlsC"/>
    <property type="match status" value="1"/>
</dbReference>
<feature type="transmembrane region" description="Helical" evidence="1">
    <location>
        <begin position="323"/>
        <end position="341"/>
    </location>
</feature>
<feature type="transmembrane region" description="Helical" evidence="1">
    <location>
        <begin position="264"/>
        <end position="284"/>
    </location>
</feature>
<keyword evidence="1" id="KW-0472">Membrane</keyword>
<name>A0A918VAC1_9FLAO</name>
<feature type="domain" description="Phospholipid/glycerol acyltransferase" evidence="2">
    <location>
        <begin position="38"/>
        <end position="165"/>
    </location>
</feature>
<evidence type="ECO:0000313" key="3">
    <source>
        <dbReference type="EMBL" id="GGZ80839.1"/>
    </source>
</evidence>
<dbReference type="GO" id="GO:0008654">
    <property type="term" value="P:phospholipid biosynthetic process"/>
    <property type="evidence" value="ECO:0007669"/>
    <property type="project" value="TreeGrafter"/>
</dbReference>
<dbReference type="GO" id="GO:0016287">
    <property type="term" value="F:glycerone-phosphate O-acyltransferase activity"/>
    <property type="evidence" value="ECO:0007669"/>
    <property type="project" value="TreeGrafter"/>
</dbReference>
<dbReference type="AlphaFoldDB" id="A0A918VAC1"/>
<dbReference type="InterPro" id="IPR052744">
    <property type="entry name" value="GPAT/DAPAT"/>
</dbReference>
<reference evidence="3" key="2">
    <citation type="submission" date="2020-09" db="EMBL/GenBank/DDBJ databases">
        <authorList>
            <person name="Sun Q."/>
            <person name="Kim S."/>
        </authorList>
    </citation>
    <scope>NUCLEOTIDE SEQUENCE</scope>
    <source>
        <strain evidence="3">KCTC 12710</strain>
    </source>
</reference>
<dbReference type="RefSeq" id="WP_229796766.1">
    <property type="nucleotide sequence ID" value="NZ_BMWZ01000004.1"/>
</dbReference>
<feature type="transmembrane region" description="Helical" evidence="1">
    <location>
        <begin position="296"/>
        <end position="317"/>
    </location>
</feature>
<protein>
    <recommendedName>
        <fullName evidence="2">Phospholipid/glycerol acyltransferase domain-containing protein</fullName>
    </recommendedName>
</protein>
<proteinExistence type="predicted"/>
<dbReference type="Proteomes" id="UP000636004">
    <property type="component" value="Unassembled WGS sequence"/>
</dbReference>
<dbReference type="PANTHER" id="PTHR31605:SF0">
    <property type="entry name" value="GLYCEROL-3-PHOSPHATE O-ACYLTRANSFERASE 1"/>
    <property type="match status" value="1"/>
</dbReference>
<dbReference type="PANTHER" id="PTHR31605">
    <property type="entry name" value="GLYCEROL-3-PHOSPHATE O-ACYLTRANSFERASE 1"/>
    <property type="match status" value="1"/>
</dbReference>
<accession>A0A918VAC1</accession>
<comment type="caution">
    <text evidence="3">The sequence shown here is derived from an EMBL/GenBank/DDBJ whole genome shotgun (WGS) entry which is preliminary data.</text>
</comment>
<gene>
    <name evidence="3" type="ORF">GCM10007028_17750</name>
</gene>
<evidence type="ECO:0000256" key="1">
    <source>
        <dbReference type="SAM" id="Phobius"/>
    </source>
</evidence>
<keyword evidence="1" id="KW-0812">Transmembrane</keyword>
<dbReference type="InterPro" id="IPR002123">
    <property type="entry name" value="Plipid/glycerol_acylTrfase"/>
</dbReference>
<keyword evidence="1" id="KW-1133">Transmembrane helix</keyword>
<evidence type="ECO:0000313" key="4">
    <source>
        <dbReference type="Proteomes" id="UP000636004"/>
    </source>
</evidence>